<proteinExistence type="predicted"/>
<sequence>MKKKKREENDQLEMLEGALITLIDNIFVKFLLCLLLILVSFLIYTYDRSFRVHQQTLLWAHQHNVTPGVSFLYKIRVGHDGTTLDPIPLPVKEHC</sequence>
<name>A0A2P1MA95_HELAN</name>
<dbReference type="EMBL" id="MF828621">
    <property type="protein sequence ID" value="AVP27550.1"/>
    <property type="molecule type" value="Genomic_DNA"/>
</dbReference>
<accession>A0A2P1MA95</accession>
<organism evidence="2">
    <name type="scientific">Helianthus annuus</name>
    <name type="common">Common sunflower</name>
    <dbReference type="NCBI Taxonomy" id="4232"/>
    <lineage>
        <taxon>Eukaryota</taxon>
        <taxon>Viridiplantae</taxon>
        <taxon>Streptophyta</taxon>
        <taxon>Embryophyta</taxon>
        <taxon>Tracheophyta</taxon>
        <taxon>Spermatophyta</taxon>
        <taxon>Magnoliopsida</taxon>
        <taxon>eudicotyledons</taxon>
        <taxon>Gunneridae</taxon>
        <taxon>Pentapetalae</taxon>
        <taxon>asterids</taxon>
        <taxon>campanulids</taxon>
        <taxon>Asterales</taxon>
        <taxon>Asteraceae</taxon>
        <taxon>Asteroideae</taxon>
        <taxon>Heliantheae alliance</taxon>
        <taxon>Heliantheae</taxon>
        <taxon>Helianthus</taxon>
    </lineage>
</organism>
<keyword evidence="2" id="KW-0496">Mitochondrion</keyword>
<geneLocation type="mitochondrion" evidence="2"/>
<protein>
    <submittedName>
        <fullName evidence="3">Orf285</fullName>
    </submittedName>
</protein>
<keyword evidence="1" id="KW-0812">Transmembrane</keyword>
<reference evidence="3" key="2">
    <citation type="journal article" date="2018" name="PeerJ">
        <title>Mitochondrial genomes organization in alloplasmic lines of sunflower (Helianthus annuus L.) with various types of cytoplasmic male sterility.</title>
        <authorList>
            <person name="Makarenko M.S."/>
            <person name="Kornienko I.V."/>
            <person name="Azarin K.V."/>
            <person name="Usatov A.V."/>
            <person name="Logacheva M.D."/>
            <person name="Markin N.V."/>
            <person name="Gavrilova V.A."/>
        </authorList>
    </citation>
    <scope>NUCLEOTIDE SEQUENCE</scope>
</reference>
<dbReference type="EMBL" id="MG770607">
    <property type="protein sequence ID" value="AXB74605.1"/>
    <property type="molecule type" value="Genomic_DNA"/>
</dbReference>
<evidence type="ECO:0000313" key="3">
    <source>
        <dbReference type="EMBL" id="AXB74605.1"/>
    </source>
</evidence>
<keyword evidence="1" id="KW-1133">Transmembrane helix</keyword>
<evidence type="ECO:0000313" key="2">
    <source>
        <dbReference type="EMBL" id="AVP27550.1"/>
    </source>
</evidence>
<gene>
    <name evidence="2" type="primary">orf288</name>
    <name evidence="3" type="synonym">orf285</name>
</gene>
<reference evidence="2" key="1">
    <citation type="journal article" date="2018" name="Int. J. Mol. Sci.">
        <title>Recombination Events Involving the atp9 Gene Are Associated with Male Sterility of CMS PET2 in Sunflower.</title>
        <authorList>
            <person name="Reddemann A."/>
            <person name="Horn R."/>
        </authorList>
    </citation>
    <scope>NUCLEOTIDE SEQUENCE</scope>
    <source>
        <strain evidence="2">CMS PET2</strain>
    </source>
</reference>
<dbReference type="AlphaFoldDB" id="A0A2P1MA95"/>
<keyword evidence="1" id="KW-0472">Membrane</keyword>
<evidence type="ECO:0000256" key="1">
    <source>
        <dbReference type="SAM" id="Phobius"/>
    </source>
</evidence>
<feature type="transmembrane region" description="Helical" evidence="1">
    <location>
        <begin position="26"/>
        <end position="46"/>
    </location>
</feature>